<evidence type="ECO:0008006" key="3">
    <source>
        <dbReference type="Google" id="ProtNLM"/>
    </source>
</evidence>
<sequence>MKIIILLSAFSFGFGANVKKSADDLKSISSRYEMKLNQNELKRYQQLPNLLPEVEVIAQS</sequence>
<proteinExistence type="predicted"/>
<keyword evidence="2" id="KW-1185">Reference proteome</keyword>
<reference evidence="2" key="1">
    <citation type="journal article" date="2019" name="Int. J. Syst. Evol. Microbiol.">
        <title>The Global Catalogue of Microorganisms (GCM) 10K type strain sequencing project: providing services to taxonomists for standard genome sequencing and annotation.</title>
        <authorList>
            <consortium name="The Broad Institute Genomics Platform"/>
            <consortium name="The Broad Institute Genome Sequencing Center for Infectious Disease"/>
            <person name="Wu L."/>
            <person name="Ma J."/>
        </authorList>
    </citation>
    <scope>NUCLEOTIDE SEQUENCE [LARGE SCALE GENOMIC DNA]</scope>
    <source>
        <strain evidence="2">KCTC 23984</strain>
    </source>
</reference>
<evidence type="ECO:0000313" key="2">
    <source>
        <dbReference type="Proteomes" id="UP001597641"/>
    </source>
</evidence>
<dbReference type="Proteomes" id="UP001597641">
    <property type="component" value="Unassembled WGS sequence"/>
</dbReference>
<dbReference type="EMBL" id="JBHUOX010000003">
    <property type="protein sequence ID" value="MFD2999986.1"/>
    <property type="molecule type" value="Genomic_DNA"/>
</dbReference>
<comment type="caution">
    <text evidence="1">The sequence shown here is derived from an EMBL/GenBank/DDBJ whole genome shotgun (WGS) entry which is preliminary data.</text>
</comment>
<protein>
    <recommendedName>
        <fullName evidence="3">Outer membrane efflux protein</fullName>
    </recommendedName>
</protein>
<gene>
    <name evidence="1" type="ORF">ACFS7Z_06415</name>
</gene>
<evidence type="ECO:0000313" key="1">
    <source>
        <dbReference type="EMBL" id="MFD2999986.1"/>
    </source>
</evidence>
<accession>A0ABW6BR28</accession>
<organism evidence="1 2">
    <name type="scientific">Pontibacter toksunensis</name>
    <dbReference type="NCBI Taxonomy" id="1332631"/>
    <lineage>
        <taxon>Bacteria</taxon>
        <taxon>Pseudomonadati</taxon>
        <taxon>Bacteroidota</taxon>
        <taxon>Cytophagia</taxon>
        <taxon>Cytophagales</taxon>
        <taxon>Hymenobacteraceae</taxon>
        <taxon>Pontibacter</taxon>
    </lineage>
</organism>
<dbReference type="RefSeq" id="WP_377482506.1">
    <property type="nucleotide sequence ID" value="NZ_JBHUOX010000003.1"/>
</dbReference>
<name>A0ABW6BR28_9BACT</name>